<proteinExistence type="inferred from homology"/>
<dbReference type="HOGENOM" id="CLU_081250_1_0_12"/>
<feature type="transmembrane region" description="Helical" evidence="10">
    <location>
        <begin position="168"/>
        <end position="192"/>
    </location>
</feature>
<evidence type="ECO:0000313" key="11">
    <source>
        <dbReference type="EMBL" id="AEF82531.1"/>
    </source>
</evidence>
<evidence type="ECO:0000256" key="4">
    <source>
        <dbReference type="ARBA" id="ARBA00022475"/>
    </source>
</evidence>
<keyword evidence="12" id="KW-1185">Reference proteome</keyword>
<dbReference type="PANTHER" id="PTHR36844:SF1">
    <property type="entry name" value="PROTEASE PRSW"/>
    <property type="match status" value="1"/>
</dbReference>
<sequence>MASIIVLLLSAVLPIVAFLLFIYLRDTQKEPLKPLMLCLLFGFLSSIPAVIIELLIGLGNTFASPLSSAIYDAFPGAAIPEELLKFLVLYLFVFKKPYFDQNYDGIVYAVFVSLGFAMAENISYVLQNGIGTALLRAIFSVPGHGLFAISMGYFFSLGRFSSIDKKKWYLFLSLFIPIIFHGTYDFLLFYISGGIDNTAIILLMFFALIALMIFMWKFALKRMEKYIIMDKNP</sequence>
<evidence type="ECO:0000256" key="9">
    <source>
        <dbReference type="ARBA" id="ARBA00023136"/>
    </source>
</evidence>
<evidence type="ECO:0000256" key="2">
    <source>
        <dbReference type="ARBA" id="ARBA00009165"/>
    </source>
</evidence>
<reference evidence="11 12" key="2">
    <citation type="journal article" date="2011" name="ISME J.">
        <title>RNA-seq reveals cooperative metabolic interactions between two termite-gut spirochete species in co-culture.</title>
        <authorList>
            <person name="Rosenthal A.Z."/>
            <person name="Matson E.G."/>
            <person name="Eldar A."/>
            <person name="Leadbetter J.R."/>
        </authorList>
    </citation>
    <scope>NUCLEOTIDE SEQUENCE [LARGE SCALE GENOMIC DNA]</scope>
    <source>
        <strain evidence="12">ATCC BAA-888 / DSM 13862 / ZAS-9</strain>
    </source>
</reference>
<evidence type="ECO:0000256" key="1">
    <source>
        <dbReference type="ARBA" id="ARBA00004651"/>
    </source>
</evidence>
<comment type="similarity">
    <text evidence="2">Belongs to the protease PrsW family.</text>
</comment>
<evidence type="ECO:0000256" key="8">
    <source>
        <dbReference type="ARBA" id="ARBA00022989"/>
    </source>
</evidence>
<keyword evidence="4" id="KW-1003">Cell membrane</keyword>
<keyword evidence="9 10" id="KW-0472">Membrane</keyword>
<evidence type="ECO:0000256" key="3">
    <source>
        <dbReference type="ARBA" id="ARBA00018997"/>
    </source>
</evidence>
<organism evidence="11 12">
    <name type="scientific">Leadbettera azotonutricia (strain ATCC BAA-888 / DSM 13862 / ZAS-9)</name>
    <name type="common">Treponema azotonutricium</name>
    <dbReference type="NCBI Taxonomy" id="545695"/>
    <lineage>
        <taxon>Bacteria</taxon>
        <taxon>Pseudomonadati</taxon>
        <taxon>Spirochaetota</taxon>
        <taxon>Spirochaetia</taxon>
        <taxon>Spirochaetales</taxon>
        <taxon>Breznakiellaceae</taxon>
        <taxon>Leadbettera</taxon>
    </lineage>
</organism>
<dbReference type="GO" id="GO:0006508">
    <property type="term" value="P:proteolysis"/>
    <property type="evidence" value="ECO:0007669"/>
    <property type="project" value="UniProtKB-KW"/>
</dbReference>
<dbReference type="InterPro" id="IPR026898">
    <property type="entry name" value="PrsW"/>
</dbReference>
<evidence type="ECO:0000313" key="12">
    <source>
        <dbReference type="Proteomes" id="UP000009222"/>
    </source>
</evidence>
<reference evidence="12" key="1">
    <citation type="submission" date="2009-12" db="EMBL/GenBank/DDBJ databases">
        <title>Complete sequence of Treponema azotonutricium strain ZAS-9.</title>
        <authorList>
            <person name="Tetu S.G."/>
            <person name="Matson E."/>
            <person name="Ren Q."/>
            <person name="Seshadri R."/>
            <person name="Elbourne L."/>
            <person name="Hassan K.A."/>
            <person name="Durkin A."/>
            <person name="Radune D."/>
            <person name="Mohamoud Y."/>
            <person name="Shay R."/>
            <person name="Jin S."/>
            <person name="Zhang X."/>
            <person name="Lucey K."/>
            <person name="Ballor N.R."/>
            <person name="Ottesen E."/>
            <person name="Rosenthal R."/>
            <person name="Allen A."/>
            <person name="Leadbetter J.R."/>
            <person name="Paulsen I.T."/>
        </authorList>
    </citation>
    <scope>NUCLEOTIDE SEQUENCE [LARGE SCALE GENOMIC DNA]</scope>
    <source>
        <strain evidence="12">ATCC BAA-888 / DSM 13862 / ZAS-9</strain>
    </source>
</reference>
<keyword evidence="6 10" id="KW-0812">Transmembrane</keyword>
<feature type="transmembrane region" description="Helical" evidence="10">
    <location>
        <begin position="133"/>
        <end position="156"/>
    </location>
</feature>
<dbReference type="EMBL" id="CP001841">
    <property type="protein sequence ID" value="AEF82531.1"/>
    <property type="molecule type" value="Genomic_DNA"/>
</dbReference>
<dbReference type="Proteomes" id="UP000009222">
    <property type="component" value="Chromosome"/>
</dbReference>
<protein>
    <recommendedName>
        <fullName evidence="3">Protease PrsW</fullName>
    </recommendedName>
</protein>
<evidence type="ECO:0000256" key="6">
    <source>
        <dbReference type="ARBA" id="ARBA00022692"/>
    </source>
</evidence>
<dbReference type="KEGG" id="taz:TREAZ_2525"/>
<dbReference type="FunCoup" id="F5YF42">
    <property type="interactions" value="1"/>
</dbReference>
<feature type="transmembrane region" description="Helical" evidence="10">
    <location>
        <begin position="106"/>
        <end position="127"/>
    </location>
</feature>
<dbReference type="STRING" id="545695.TREAZ_2525"/>
<feature type="transmembrane region" description="Helical" evidence="10">
    <location>
        <begin position="6"/>
        <end position="24"/>
    </location>
</feature>
<dbReference type="InParanoid" id="F5YF42"/>
<feature type="transmembrane region" description="Helical" evidence="10">
    <location>
        <begin position="36"/>
        <end position="56"/>
    </location>
</feature>
<dbReference type="GO" id="GO:0008233">
    <property type="term" value="F:peptidase activity"/>
    <property type="evidence" value="ECO:0007669"/>
    <property type="project" value="UniProtKB-KW"/>
</dbReference>
<keyword evidence="8 10" id="KW-1133">Transmembrane helix</keyword>
<dbReference type="PANTHER" id="PTHR36844">
    <property type="entry name" value="PROTEASE PRSW"/>
    <property type="match status" value="1"/>
</dbReference>
<evidence type="ECO:0000256" key="7">
    <source>
        <dbReference type="ARBA" id="ARBA00022801"/>
    </source>
</evidence>
<keyword evidence="7 11" id="KW-0378">Hydrolase</keyword>
<feature type="transmembrane region" description="Helical" evidence="10">
    <location>
        <begin position="198"/>
        <end position="219"/>
    </location>
</feature>
<dbReference type="RefSeq" id="WP_015713001.1">
    <property type="nucleotide sequence ID" value="NC_015577.1"/>
</dbReference>
<keyword evidence="5 11" id="KW-0645">Protease</keyword>
<dbReference type="AlphaFoldDB" id="F5YF42"/>
<name>F5YF42_LEAAZ</name>
<dbReference type="PIRSF" id="PIRSF016933">
    <property type="entry name" value="PrsW"/>
    <property type="match status" value="1"/>
</dbReference>
<dbReference type="GO" id="GO:0005886">
    <property type="term" value="C:plasma membrane"/>
    <property type="evidence" value="ECO:0007669"/>
    <property type="project" value="UniProtKB-SubCell"/>
</dbReference>
<comment type="subcellular location">
    <subcellularLocation>
        <location evidence="1">Cell membrane</location>
        <topology evidence="1">Multi-pass membrane protein</topology>
    </subcellularLocation>
</comment>
<dbReference type="InterPro" id="IPR023596">
    <property type="entry name" value="Peptidase_PrsW_arch/bac"/>
</dbReference>
<dbReference type="OrthoDB" id="5504276at2"/>
<dbReference type="eggNOG" id="COG2339">
    <property type="taxonomic scope" value="Bacteria"/>
</dbReference>
<gene>
    <name evidence="11" type="ordered locus">TREAZ_2525</name>
</gene>
<evidence type="ECO:0000256" key="5">
    <source>
        <dbReference type="ARBA" id="ARBA00022670"/>
    </source>
</evidence>
<dbReference type="Pfam" id="PF13367">
    <property type="entry name" value="PrsW-protease"/>
    <property type="match status" value="1"/>
</dbReference>
<evidence type="ECO:0000256" key="10">
    <source>
        <dbReference type="SAM" id="Phobius"/>
    </source>
</evidence>
<feature type="transmembrane region" description="Helical" evidence="10">
    <location>
        <begin position="76"/>
        <end position="94"/>
    </location>
</feature>
<accession>F5YF42</accession>